<dbReference type="Gene3D" id="2.60.40.3910">
    <property type="entry name" value="Inclusion body protein"/>
    <property type="match status" value="1"/>
</dbReference>
<dbReference type="AlphaFoldDB" id="A0A892IFJ5"/>
<dbReference type="GeneID" id="93129460"/>
<reference evidence="1 2" key="1">
    <citation type="submission" date="2021-02" db="EMBL/GenBank/DDBJ databases">
        <title>FDA dAtabase for Regulatory Grade micrObial Sequences (FDA-ARGOS): Supporting development and validation of Infectious Disease Dx tests.</title>
        <authorList>
            <person name="Minogue T."/>
            <person name="Wolcott M."/>
            <person name="Wasieloski L."/>
            <person name="Aguilar W."/>
            <person name="Moore D."/>
            <person name="Jaissle J."/>
            <person name="Tallon L."/>
            <person name="Sadzewicz L."/>
            <person name="Zhao X."/>
            <person name="Boylan J."/>
            <person name="Ott S."/>
            <person name="Bowen H."/>
            <person name="Vavikolanu K."/>
            <person name="Mehta A."/>
            <person name="Aluvathingal J."/>
            <person name="Nadendla S."/>
            <person name="Yan Y."/>
            <person name="Sichtig H."/>
        </authorList>
    </citation>
    <scope>NUCLEOTIDE SEQUENCE [LARGE SCALE GENOMIC DNA]</scope>
    <source>
        <strain evidence="1 2">FDAARGOS_1272</strain>
    </source>
</reference>
<dbReference type="EMBL" id="CP069483">
    <property type="protein sequence ID" value="QRO79579.1"/>
    <property type="molecule type" value="Genomic_DNA"/>
</dbReference>
<dbReference type="InterPro" id="IPR021087">
    <property type="entry name" value="Uncharacterised_PixA/AidA"/>
</dbReference>
<dbReference type="Pfam" id="PF12306">
    <property type="entry name" value="PixA"/>
    <property type="match status" value="1"/>
</dbReference>
<dbReference type="RefSeq" id="WP_158380431.1">
    <property type="nucleotide sequence ID" value="NZ_CABVPR010000002.1"/>
</dbReference>
<dbReference type="Proteomes" id="UP000625568">
    <property type="component" value="Chromosome 2"/>
</dbReference>
<evidence type="ECO:0000313" key="2">
    <source>
        <dbReference type="Proteomes" id="UP000625568"/>
    </source>
</evidence>
<name>A0A892IFJ5_9BURK</name>
<protein>
    <recommendedName>
        <fullName evidence="3">Inclusion body protein</fullName>
    </recommendedName>
</protein>
<sequence length="216" mass="23733">MSDNFRPSIIDVAILVDAPRIKYYYGANHAKDNVNFSDYVGVGNNGDGGSFIYMVTTWRDAQNEGGSELSIYGEVRNKIRWRMRSLSMGGIADAMSRNEPPVAFQAAIRGFVFSGGDAYKEYITTPVKKTETVKSWGFDQNGNLVQQDINDTYWESEVIKPGFGNQNNQRVNITYHTPFNILCNCQDCNDGTHGGGGGGGNGCGGYTYDPFIVTQG</sequence>
<accession>A0A892IFJ5</accession>
<dbReference type="InterPro" id="IPR038712">
    <property type="entry name" value="PixA-like_sf"/>
</dbReference>
<evidence type="ECO:0000313" key="1">
    <source>
        <dbReference type="EMBL" id="QRO79579.1"/>
    </source>
</evidence>
<organism evidence="1 2">
    <name type="scientific">Burkholderia dolosa</name>
    <dbReference type="NCBI Taxonomy" id="152500"/>
    <lineage>
        <taxon>Bacteria</taxon>
        <taxon>Pseudomonadati</taxon>
        <taxon>Pseudomonadota</taxon>
        <taxon>Betaproteobacteria</taxon>
        <taxon>Burkholderiales</taxon>
        <taxon>Burkholderiaceae</taxon>
        <taxon>Burkholderia</taxon>
        <taxon>Burkholderia cepacia complex</taxon>
    </lineage>
</organism>
<evidence type="ECO:0008006" key="3">
    <source>
        <dbReference type="Google" id="ProtNLM"/>
    </source>
</evidence>
<gene>
    <name evidence="1" type="ORF">I6K02_23890</name>
</gene>
<proteinExistence type="predicted"/>
<keyword evidence="2" id="KW-1185">Reference proteome</keyword>